<protein>
    <recommendedName>
        <fullName evidence="7">Scarecrow-like protein 3</fullName>
    </recommendedName>
</protein>
<feature type="region of interest" description="Disordered" evidence="4">
    <location>
        <begin position="1"/>
        <end position="24"/>
    </location>
</feature>
<organism evidence="5 6">
    <name type="scientific">Eucalyptus globulus</name>
    <name type="common">Tasmanian blue gum</name>
    <dbReference type="NCBI Taxonomy" id="34317"/>
    <lineage>
        <taxon>Eukaryota</taxon>
        <taxon>Viridiplantae</taxon>
        <taxon>Streptophyta</taxon>
        <taxon>Embryophyta</taxon>
        <taxon>Tracheophyta</taxon>
        <taxon>Spermatophyta</taxon>
        <taxon>Magnoliopsida</taxon>
        <taxon>eudicotyledons</taxon>
        <taxon>Gunneridae</taxon>
        <taxon>Pentapetalae</taxon>
        <taxon>rosids</taxon>
        <taxon>malvids</taxon>
        <taxon>Myrtales</taxon>
        <taxon>Myrtaceae</taxon>
        <taxon>Myrtoideae</taxon>
        <taxon>Eucalypteae</taxon>
        <taxon>Eucalyptus</taxon>
    </lineage>
</organism>
<gene>
    <name evidence="5" type="ORF">ACJRO7_035570</name>
</gene>
<evidence type="ECO:0000313" key="5">
    <source>
        <dbReference type="EMBL" id="KAL3723403.1"/>
    </source>
</evidence>
<dbReference type="InterPro" id="IPR005202">
    <property type="entry name" value="TF_GRAS"/>
</dbReference>
<evidence type="ECO:0000256" key="2">
    <source>
        <dbReference type="ARBA" id="ARBA00023163"/>
    </source>
</evidence>
<evidence type="ECO:0000256" key="1">
    <source>
        <dbReference type="ARBA" id="ARBA00023015"/>
    </source>
</evidence>
<evidence type="ECO:0000256" key="4">
    <source>
        <dbReference type="SAM" id="MobiDB-lite"/>
    </source>
</evidence>
<comment type="caution">
    <text evidence="5">The sequence shown here is derived from an EMBL/GenBank/DDBJ whole genome shotgun (WGS) entry which is preliminary data.</text>
</comment>
<reference evidence="5 6" key="1">
    <citation type="submission" date="2024-11" db="EMBL/GenBank/DDBJ databases">
        <title>Chromosome-level genome assembly of Eucalyptus globulus Labill. provides insights into its genome evolution.</title>
        <authorList>
            <person name="Li X."/>
        </authorList>
    </citation>
    <scope>NUCLEOTIDE SEQUENCE [LARGE SCALE GENOMIC DNA]</scope>
    <source>
        <strain evidence="5">CL2024</strain>
        <tissue evidence="5">Fresh tender leaves</tissue>
    </source>
</reference>
<feature type="compositionally biased region" description="Polar residues" evidence="4">
    <location>
        <begin position="1"/>
        <end position="20"/>
    </location>
</feature>
<sequence>MSSSSSSAKPDVTLSLTLPSSPAHETFKPEERGLLLIQLLLSCARNASSNNLHRADACLQRILELSSMTGDPMQRLAAWFASALAVRIVKRWPGIYRALLSHAERDGPTAPPARPILAPAFPCLAFTRAVVARILLRALAGERAVHIMDLGSGDPELWVPLLRGLSQGPDGPPQFRLTCVSARRDVLDILGHALVKEAEIMGMPFQFNPVNVSLRELTEEMLRLRSGETLAVVSMLGLHALLAEEDRIDADFGMIKSDSVKESKRVGEFLSMVQSASPRVFFLVEQEADHNATRLVDRFVEGLHYYSAVFDSIDAALGGSCPKERLALEEMFGREIEDIVSCEGLEREKRHERYARWAVRLAWAGFKPVRLWLNAMEDAKGAVEAHLRDGYKVVTERACTMICWHERPFLAVSAWSC</sequence>
<keyword evidence="1" id="KW-0805">Transcription regulation</keyword>
<dbReference type="AlphaFoldDB" id="A0ABD3J9X3"/>
<accession>A0ABD3J9X3</accession>
<evidence type="ECO:0008006" key="7">
    <source>
        <dbReference type="Google" id="ProtNLM"/>
    </source>
</evidence>
<keyword evidence="2" id="KW-0804">Transcription</keyword>
<proteinExistence type="inferred from homology"/>
<feature type="region of interest" description="SAW" evidence="3">
    <location>
        <begin position="341"/>
        <end position="416"/>
    </location>
</feature>
<feature type="region of interest" description="Leucine repeat II (LRII)" evidence="3">
    <location>
        <begin position="189"/>
        <end position="221"/>
    </location>
</feature>
<dbReference type="EMBL" id="JBJKBG010000009">
    <property type="protein sequence ID" value="KAL3723403.1"/>
    <property type="molecule type" value="Genomic_DNA"/>
</dbReference>
<evidence type="ECO:0000256" key="3">
    <source>
        <dbReference type="PROSITE-ProRule" id="PRU01191"/>
    </source>
</evidence>
<dbReference type="Pfam" id="PF03514">
    <property type="entry name" value="GRAS"/>
    <property type="match status" value="1"/>
</dbReference>
<comment type="similarity">
    <text evidence="3">Belongs to the GRAS family.</text>
</comment>
<feature type="short sequence motif" description="LXXLL motif" evidence="3">
    <location>
        <begin position="238"/>
        <end position="242"/>
    </location>
</feature>
<dbReference type="Proteomes" id="UP001634007">
    <property type="component" value="Unassembled WGS sequence"/>
</dbReference>
<dbReference type="PANTHER" id="PTHR31636">
    <property type="entry name" value="OSJNBA0084A10.13 PROTEIN-RELATED"/>
    <property type="match status" value="1"/>
</dbReference>
<dbReference type="PROSITE" id="PS50985">
    <property type="entry name" value="GRAS"/>
    <property type="match status" value="1"/>
</dbReference>
<evidence type="ECO:0000313" key="6">
    <source>
        <dbReference type="Proteomes" id="UP001634007"/>
    </source>
</evidence>
<comment type="caution">
    <text evidence="3">Lacks conserved residue(s) required for the propagation of feature annotation.</text>
</comment>
<keyword evidence="6" id="KW-1185">Reference proteome</keyword>
<name>A0ABD3J9X3_EUCGL</name>